<organism evidence="2 3">
    <name type="scientific">Rhizopus microsporus</name>
    <dbReference type="NCBI Taxonomy" id="58291"/>
    <lineage>
        <taxon>Eukaryota</taxon>
        <taxon>Fungi</taxon>
        <taxon>Fungi incertae sedis</taxon>
        <taxon>Mucoromycota</taxon>
        <taxon>Mucoromycotina</taxon>
        <taxon>Mucoromycetes</taxon>
        <taxon>Mucorales</taxon>
        <taxon>Mucorineae</taxon>
        <taxon>Rhizopodaceae</taxon>
        <taxon>Rhizopus</taxon>
    </lineage>
</organism>
<evidence type="ECO:0000313" key="2">
    <source>
        <dbReference type="EMBL" id="ORE21251.1"/>
    </source>
</evidence>
<evidence type="ECO:0000256" key="1">
    <source>
        <dbReference type="SAM" id="MobiDB-lite"/>
    </source>
</evidence>
<dbReference type="Proteomes" id="UP000242381">
    <property type="component" value="Unassembled WGS sequence"/>
</dbReference>
<feature type="compositionally biased region" description="Polar residues" evidence="1">
    <location>
        <begin position="590"/>
        <end position="615"/>
    </location>
</feature>
<feature type="region of interest" description="Disordered" evidence="1">
    <location>
        <begin position="450"/>
        <end position="665"/>
    </location>
</feature>
<feature type="compositionally biased region" description="Polar residues" evidence="1">
    <location>
        <begin position="353"/>
        <end position="367"/>
    </location>
</feature>
<feature type="compositionally biased region" description="Low complexity" evidence="1">
    <location>
        <begin position="460"/>
        <end position="472"/>
    </location>
</feature>
<feature type="compositionally biased region" description="Polar residues" evidence="1">
    <location>
        <begin position="278"/>
        <end position="288"/>
    </location>
</feature>
<accession>A0A1X0SAK9</accession>
<feature type="compositionally biased region" description="Polar residues" evidence="1">
    <location>
        <begin position="629"/>
        <end position="639"/>
    </location>
</feature>
<sequence length="804" mass="86218">MTDYHTAEQQSTLRGQEVPRTMDDASKSTVDIMPGSFVFGSDSFDPENNVLSNDVATAVPTYAVKPTNINEQKNLNRPYENNSIDTLTGKKASFGNAPYLNVTYNSGREPSFGTKHHSMDIHSQAYRSGKERTRNGDGVFTGAGLSYGGNSDVLKSDDNYDDYDDAEKRKTEVLHEDEHHTDIHPLPVNPVTECVNVQGAYNGEHKDDVISSEALSNIEKKVDNDIQHGVTRQDTDETPMASNNKVEKVVVDDTAHSLPPVVNDQVAIEPSNDLMEASQKNISDSSSPPMHEIKGTLVNTPGSTTSHPGDLDNVNNEEPSVNDDNQNQNSSESPVNKVTSTFSSLKSNALGTLNSLTNTSGKGNNGDTAKDQQHNSATSMLPDLGHIKENVMGSIGSLTGYKNTGSTDEKDRDIQNTDTAQSQDSSHEGEGWLQSNLKKVTGSLGGLAGGVINANHNSSETNAQEQNTNNANPNDPVKTDRGPHAVEPLASELSQPLEKILESNANADIGPIVTPKPKEDEVDLEQEEFPRETAPVSSGHVAPVAASLARDASANELPKAAHTPGKPQTPGLFTSPETSVIQHKEDVAPSSLQSTMDDLQKSLSQSIESFSTTPRLGTDNVGKSIDIPSASNVPESSRSPQEDMPLTGLEYSRRASTLPGANSQDMMSNVAVGVLNSAKASDSPANRQETLVDDTKSSLPPNTSYDNQNDVSSSKATDTDVNKNNSSSYNTGSKTNINNSNPHSNVHSLVYRDKAAEDALKELNNTNSHIHVVKSSDGQEGCLPVRKGFENFTGFGVKCVSEDK</sequence>
<feature type="region of interest" description="Disordered" evidence="1">
    <location>
        <begin position="398"/>
        <end position="431"/>
    </location>
</feature>
<feature type="compositionally biased region" description="Polar residues" evidence="1">
    <location>
        <begin position="678"/>
        <end position="689"/>
    </location>
</feature>
<feature type="compositionally biased region" description="Low complexity" evidence="1">
    <location>
        <begin position="322"/>
        <end position="331"/>
    </location>
</feature>
<feature type="region of interest" description="Disordered" evidence="1">
    <location>
        <begin position="278"/>
        <end position="339"/>
    </location>
</feature>
<feature type="compositionally biased region" description="Polar residues" evidence="1">
    <location>
        <begin position="297"/>
        <end position="319"/>
    </location>
</feature>
<feature type="compositionally biased region" description="Polar residues" evidence="1">
    <location>
        <begin position="571"/>
        <end position="581"/>
    </location>
</feature>
<reference evidence="2 3" key="1">
    <citation type="journal article" date="2016" name="Proc. Natl. Acad. Sci. U.S.A.">
        <title>Lipid metabolic changes in an early divergent fungus govern the establishment of a mutualistic symbiosis with endobacteria.</title>
        <authorList>
            <person name="Lastovetsky O.A."/>
            <person name="Gaspar M.L."/>
            <person name="Mondo S.J."/>
            <person name="LaButti K.M."/>
            <person name="Sandor L."/>
            <person name="Grigoriev I.V."/>
            <person name="Henry S.A."/>
            <person name="Pawlowska T.E."/>
        </authorList>
    </citation>
    <scope>NUCLEOTIDE SEQUENCE [LARGE SCALE GENOMIC DNA]</scope>
    <source>
        <strain evidence="2 3">ATCC 11559</strain>
    </source>
</reference>
<name>A0A1X0SAK9_RHIZD</name>
<dbReference type="AlphaFoldDB" id="A0A1X0SAK9"/>
<feature type="compositionally biased region" description="Polar residues" evidence="1">
    <location>
        <begin position="722"/>
        <end position="745"/>
    </location>
</feature>
<dbReference type="EMBL" id="KV921282">
    <property type="protein sequence ID" value="ORE21251.1"/>
    <property type="molecule type" value="Genomic_DNA"/>
</dbReference>
<proteinExistence type="predicted"/>
<evidence type="ECO:0000313" key="3">
    <source>
        <dbReference type="Proteomes" id="UP000242381"/>
    </source>
</evidence>
<feature type="region of interest" description="Disordered" evidence="1">
    <location>
        <begin position="678"/>
        <end position="745"/>
    </location>
</feature>
<feature type="region of interest" description="Disordered" evidence="1">
    <location>
        <begin position="1"/>
        <end position="27"/>
    </location>
</feature>
<gene>
    <name evidence="2" type="ORF">BCV71DRAFT_261393</name>
</gene>
<protein>
    <submittedName>
        <fullName evidence="2">Uncharacterized protein</fullName>
    </submittedName>
</protein>
<feature type="region of interest" description="Disordered" evidence="1">
    <location>
        <begin position="353"/>
        <end position="375"/>
    </location>
</feature>
<feature type="compositionally biased region" description="Polar residues" evidence="1">
    <location>
        <begin position="697"/>
        <end position="716"/>
    </location>
</feature>